<keyword evidence="7" id="KW-0255">Endonuclease</keyword>
<feature type="coiled-coil region" evidence="16">
    <location>
        <begin position="996"/>
        <end position="1023"/>
    </location>
</feature>
<keyword evidence="9" id="KW-0460">Magnesium</keyword>
<dbReference type="CDD" id="cd00303">
    <property type="entry name" value="retropepsin_like"/>
    <property type="match status" value="1"/>
</dbReference>
<proteinExistence type="predicted"/>
<dbReference type="InterPro" id="IPR001584">
    <property type="entry name" value="Integrase_cat-core"/>
</dbReference>
<dbReference type="PANTHER" id="PTHR37984:SF5">
    <property type="entry name" value="PROTEIN NYNRIN-LIKE"/>
    <property type="match status" value="1"/>
</dbReference>
<name>A0A2M4CKM2_ANODA</name>
<dbReference type="GO" id="GO:0006508">
    <property type="term" value="P:proteolysis"/>
    <property type="evidence" value="ECO:0007669"/>
    <property type="project" value="UniProtKB-KW"/>
</dbReference>
<dbReference type="InterPro" id="IPR001878">
    <property type="entry name" value="Znf_CCHC"/>
</dbReference>
<evidence type="ECO:0000259" key="20">
    <source>
        <dbReference type="PROSITE" id="PS50994"/>
    </source>
</evidence>
<feature type="domain" description="CCHC-type" evidence="18">
    <location>
        <begin position="59"/>
        <end position="75"/>
    </location>
</feature>
<dbReference type="CDD" id="cd01647">
    <property type="entry name" value="RT_LTR"/>
    <property type="match status" value="1"/>
</dbReference>
<dbReference type="SMART" id="SM00343">
    <property type="entry name" value="ZnF_C2HC"/>
    <property type="match status" value="2"/>
</dbReference>
<keyword evidence="15" id="KW-0479">Metal-binding</keyword>
<dbReference type="Gene3D" id="3.30.70.270">
    <property type="match status" value="2"/>
</dbReference>
<dbReference type="GO" id="GO:0004190">
    <property type="term" value="F:aspartic-type endopeptidase activity"/>
    <property type="evidence" value="ECO:0007669"/>
    <property type="project" value="UniProtKB-KW"/>
</dbReference>
<evidence type="ECO:0000256" key="6">
    <source>
        <dbReference type="ARBA" id="ARBA00022750"/>
    </source>
</evidence>
<dbReference type="EMBL" id="GGFL01001689">
    <property type="protein sequence ID" value="MBW65867.1"/>
    <property type="molecule type" value="Transcribed_RNA"/>
</dbReference>
<feature type="domain" description="Reverse transcriptase" evidence="19">
    <location>
        <begin position="307"/>
        <end position="487"/>
    </location>
</feature>
<evidence type="ECO:0000256" key="14">
    <source>
        <dbReference type="ARBA" id="ARBA00023268"/>
    </source>
</evidence>
<dbReference type="Gene3D" id="3.30.420.10">
    <property type="entry name" value="Ribonuclease H-like superfamily/Ribonuclease H"/>
    <property type="match status" value="1"/>
</dbReference>
<dbReference type="InterPro" id="IPR041577">
    <property type="entry name" value="RT_RNaseH_2"/>
</dbReference>
<keyword evidence="5" id="KW-0540">Nuclease</keyword>
<keyword evidence="11" id="KW-0229">DNA integration</keyword>
<protein>
    <recommendedName>
        <fullName evidence="1">RNA-directed DNA polymerase</fullName>
        <ecNumber evidence="1">2.7.7.49</ecNumber>
    </recommendedName>
</protein>
<dbReference type="GO" id="GO:0015074">
    <property type="term" value="P:DNA integration"/>
    <property type="evidence" value="ECO:0007669"/>
    <property type="project" value="UniProtKB-KW"/>
</dbReference>
<evidence type="ECO:0000256" key="12">
    <source>
        <dbReference type="ARBA" id="ARBA00022918"/>
    </source>
</evidence>
<dbReference type="GO" id="GO:0008270">
    <property type="term" value="F:zinc ion binding"/>
    <property type="evidence" value="ECO:0007669"/>
    <property type="project" value="UniProtKB-KW"/>
</dbReference>
<keyword evidence="14" id="KW-0511">Multifunctional enzyme</keyword>
<dbReference type="InterPro" id="IPR043128">
    <property type="entry name" value="Rev_trsase/Diguanyl_cyclase"/>
</dbReference>
<keyword evidence="16" id="KW-0175">Coiled coil</keyword>
<dbReference type="Pfam" id="PF00078">
    <property type="entry name" value="RVT_1"/>
    <property type="match status" value="1"/>
</dbReference>
<reference evidence="21" key="1">
    <citation type="submission" date="2018-01" db="EMBL/GenBank/DDBJ databases">
        <title>An insight into the sialome of Amazonian anophelines.</title>
        <authorList>
            <person name="Ribeiro J.M."/>
            <person name="Scarpassa V."/>
            <person name="Calvo E."/>
        </authorList>
    </citation>
    <scope>NUCLEOTIDE SEQUENCE</scope>
</reference>
<evidence type="ECO:0000256" key="2">
    <source>
        <dbReference type="ARBA" id="ARBA00022670"/>
    </source>
</evidence>
<evidence type="ECO:0000259" key="19">
    <source>
        <dbReference type="PROSITE" id="PS50878"/>
    </source>
</evidence>
<evidence type="ECO:0000256" key="1">
    <source>
        <dbReference type="ARBA" id="ARBA00012493"/>
    </source>
</evidence>
<evidence type="ECO:0000256" key="11">
    <source>
        <dbReference type="ARBA" id="ARBA00022908"/>
    </source>
</evidence>
<evidence type="ECO:0000256" key="8">
    <source>
        <dbReference type="ARBA" id="ARBA00022801"/>
    </source>
</evidence>
<dbReference type="GO" id="GO:0003964">
    <property type="term" value="F:RNA-directed DNA polymerase activity"/>
    <property type="evidence" value="ECO:0007669"/>
    <property type="project" value="UniProtKB-KW"/>
</dbReference>
<dbReference type="Pfam" id="PF13650">
    <property type="entry name" value="Asp_protease_2"/>
    <property type="match status" value="1"/>
</dbReference>
<evidence type="ECO:0000256" key="7">
    <source>
        <dbReference type="ARBA" id="ARBA00022759"/>
    </source>
</evidence>
<evidence type="ECO:0000256" key="5">
    <source>
        <dbReference type="ARBA" id="ARBA00022722"/>
    </source>
</evidence>
<dbReference type="Pfam" id="PF00098">
    <property type="entry name" value="zf-CCHC"/>
    <property type="match status" value="2"/>
</dbReference>
<evidence type="ECO:0000313" key="21">
    <source>
        <dbReference type="EMBL" id="MBW65867.1"/>
    </source>
</evidence>
<keyword evidence="15" id="KW-0862">Zinc</keyword>
<evidence type="ECO:0000256" key="13">
    <source>
        <dbReference type="ARBA" id="ARBA00023125"/>
    </source>
</evidence>
<dbReference type="GO" id="GO:0003723">
    <property type="term" value="F:RNA binding"/>
    <property type="evidence" value="ECO:0007669"/>
    <property type="project" value="UniProtKB-KW"/>
</dbReference>
<accession>A0A2M4CKM2</accession>
<dbReference type="Gene3D" id="4.10.60.10">
    <property type="entry name" value="Zinc finger, CCHC-type"/>
    <property type="match status" value="1"/>
</dbReference>
<dbReference type="InterPro" id="IPR001969">
    <property type="entry name" value="Aspartic_peptidase_AS"/>
</dbReference>
<evidence type="ECO:0000256" key="9">
    <source>
        <dbReference type="ARBA" id="ARBA00022842"/>
    </source>
</evidence>
<dbReference type="Gene3D" id="1.10.340.70">
    <property type="match status" value="1"/>
</dbReference>
<dbReference type="Gene3D" id="2.40.70.10">
    <property type="entry name" value="Acid Proteases"/>
    <property type="match status" value="1"/>
</dbReference>
<sequence length="1121" mass="127799">MEQITEDAISVTRPSNAGKKKERENTQLDQTSKNGAFRVQAKKREPELAMAKDSKWNVRCHNCRENGHVAYQCPKRTEPPRCYTCGAPGHRARECPKKTIAENNVIAANERGGIVNMKIGGRPVNALFDTGSQYNMILEEILETIGEPVVVPTEMCFLGFGGIRTKALGRITTTVCIGPEVMEMMFYVVPRDSMGYEAILGREVLSEVEARVTQERVELVRRKVDEIEPTAETLLCMEEEITVPTKYRKTISDLISNCVPDKTKQFESCPVELKIVPDGQLIPCRDTPRQLAHSEEKAVDQQVEEWLQQGIVRESTSDFASKVVVVKKKDGSSRVCVDYRKLNAGVLKDGFPVPIVEEVLNKLQKAKWFTVMDLANGFFHVPVEEESKKYTAFATKKGLFEFNRAPFGFCNSPAAFIRFVNYVFRDLLKENMLDLYMDDIVVHGETDIECLEKTKKVLETAAKAGLAVKWKKCLFLQQTITFLGHLVENGRVSPGIEKVKAVKNFRVPKNVKGIQAFLGLTGFFRKFIKGYAEIARPLTDLLRKDSRFEITERELSAFNELKEQLIKEPVLRIFEQGAKTELHTDASKIGFGGVLMQWCDEKLHPVYFWSKKTTESESQKHSYILEAKAVFLAVKKFRRYLLGVPFKLVTDCNAFKQTLRKADVPNEVLPWVMYLQDFNFEVEHRPGTRLRHVDCLSRYPLRVMVVTSEITARIKNGQQKDEMVKAICEILGERAYGAYHLKGGILYYAKDGQDLVVVPRGMQRQLIQEVHNNGHFGSQKTIHALMQQYWIPQIEQKVKQTIENCVRCILYNKKLGRKEGYLHPIGKGDKPLHTLHIDHVGPMDATSKQYRYILTMVDGFSKFVWLYPTKTTSAEEALRKLEGWSSVFGNAERVVTDRGAAFTAHAFSEYMRINGIEHVVCTTGVPRGNGQAERVNRTLINMLAKLSIEEPSKWFKDVPRVQRAINAHQNATTGKSPFELMFGVRMKNVTDNRLGEMLQQELYEEYEHDRRELREEAKRAIEEAQTGYKADFDRKRKPQVGYATGDLVAIKRTQFVAGKKLASEFLGPYEVIKVNRNGRYKVKRVAEGEGPLITSTSEDNMKLWRYVETHAEGLSDEEEEV</sequence>
<evidence type="ECO:0000256" key="15">
    <source>
        <dbReference type="PROSITE-ProRule" id="PRU00047"/>
    </source>
</evidence>
<dbReference type="Pfam" id="PF17919">
    <property type="entry name" value="RT_RNaseH_2"/>
    <property type="match status" value="1"/>
</dbReference>
<dbReference type="AlphaFoldDB" id="A0A2M4CKM2"/>
<keyword evidence="6" id="KW-0064">Aspartyl protease</keyword>
<dbReference type="PROSITE" id="PS50994">
    <property type="entry name" value="INTEGRASE"/>
    <property type="match status" value="1"/>
</dbReference>
<dbReference type="EC" id="2.7.7.49" evidence="1"/>
<dbReference type="InterPro" id="IPR036397">
    <property type="entry name" value="RNaseH_sf"/>
</dbReference>
<dbReference type="SUPFAM" id="SSF53098">
    <property type="entry name" value="Ribonuclease H-like"/>
    <property type="match status" value="1"/>
</dbReference>
<feature type="region of interest" description="Disordered" evidence="17">
    <location>
        <begin position="1"/>
        <end position="33"/>
    </location>
</feature>
<dbReference type="FunFam" id="3.30.70.270:FF:000026">
    <property type="entry name" value="Transposon Ty3-G Gag-Pol polyprotein"/>
    <property type="match status" value="1"/>
</dbReference>
<dbReference type="GO" id="GO:0004519">
    <property type="term" value="F:endonuclease activity"/>
    <property type="evidence" value="ECO:0007669"/>
    <property type="project" value="UniProtKB-KW"/>
</dbReference>
<dbReference type="InterPro" id="IPR036875">
    <property type="entry name" value="Znf_CCHC_sf"/>
</dbReference>
<dbReference type="SUPFAM" id="SSF56672">
    <property type="entry name" value="DNA/RNA polymerases"/>
    <property type="match status" value="1"/>
</dbReference>
<dbReference type="PROSITE" id="PS50878">
    <property type="entry name" value="RT_POL"/>
    <property type="match status" value="1"/>
</dbReference>
<dbReference type="Gene3D" id="3.10.20.370">
    <property type="match status" value="1"/>
</dbReference>
<dbReference type="Pfam" id="PF00665">
    <property type="entry name" value="rve"/>
    <property type="match status" value="1"/>
</dbReference>
<dbReference type="InterPro" id="IPR041588">
    <property type="entry name" value="Integrase_H2C2"/>
</dbReference>
<evidence type="ECO:0000256" key="10">
    <source>
        <dbReference type="ARBA" id="ARBA00022884"/>
    </source>
</evidence>
<evidence type="ECO:0000259" key="18">
    <source>
        <dbReference type="PROSITE" id="PS50158"/>
    </source>
</evidence>
<dbReference type="FunFam" id="3.30.420.10:FF:000032">
    <property type="entry name" value="Retrovirus-related Pol polyprotein from transposon 297-like Protein"/>
    <property type="match status" value="1"/>
</dbReference>
<dbReference type="PANTHER" id="PTHR37984">
    <property type="entry name" value="PROTEIN CBG26694"/>
    <property type="match status" value="1"/>
</dbReference>
<keyword evidence="10" id="KW-0694">RNA-binding</keyword>
<dbReference type="Pfam" id="PF17921">
    <property type="entry name" value="Integrase_H2C2"/>
    <property type="match status" value="1"/>
</dbReference>
<dbReference type="PROSITE" id="PS50158">
    <property type="entry name" value="ZF_CCHC"/>
    <property type="match status" value="2"/>
</dbReference>
<keyword evidence="15" id="KW-0863">Zinc-finger</keyword>
<keyword evidence="4" id="KW-0548">Nucleotidyltransferase</keyword>
<organism evidence="21">
    <name type="scientific">Anopheles darlingi</name>
    <name type="common">Mosquito</name>
    <dbReference type="NCBI Taxonomy" id="43151"/>
    <lineage>
        <taxon>Eukaryota</taxon>
        <taxon>Metazoa</taxon>
        <taxon>Ecdysozoa</taxon>
        <taxon>Arthropoda</taxon>
        <taxon>Hexapoda</taxon>
        <taxon>Insecta</taxon>
        <taxon>Pterygota</taxon>
        <taxon>Neoptera</taxon>
        <taxon>Endopterygota</taxon>
        <taxon>Diptera</taxon>
        <taxon>Nematocera</taxon>
        <taxon>Culicoidea</taxon>
        <taxon>Culicidae</taxon>
        <taxon>Anophelinae</taxon>
        <taxon>Anopheles</taxon>
    </lineage>
</organism>
<evidence type="ECO:0000256" key="16">
    <source>
        <dbReference type="SAM" id="Coils"/>
    </source>
</evidence>
<dbReference type="Gene3D" id="3.10.10.10">
    <property type="entry name" value="HIV Type 1 Reverse Transcriptase, subunit A, domain 1"/>
    <property type="match status" value="1"/>
</dbReference>
<dbReference type="PROSITE" id="PS00141">
    <property type="entry name" value="ASP_PROTEASE"/>
    <property type="match status" value="1"/>
</dbReference>
<keyword evidence="13" id="KW-0238">DNA-binding</keyword>
<feature type="domain" description="Integrase catalytic" evidence="20">
    <location>
        <begin position="827"/>
        <end position="985"/>
    </location>
</feature>
<evidence type="ECO:0000256" key="3">
    <source>
        <dbReference type="ARBA" id="ARBA00022679"/>
    </source>
</evidence>
<evidence type="ECO:0000256" key="17">
    <source>
        <dbReference type="SAM" id="MobiDB-lite"/>
    </source>
</evidence>
<keyword evidence="12" id="KW-0695">RNA-directed DNA polymerase</keyword>
<dbReference type="GO" id="GO:0042575">
    <property type="term" value="C:DNA polymerase complex"/>
    <property type="evidence" value="ECO:0007669"/>
    <property type="project" value="UniProtKB-ARBA"/>
</dbReference>
<dbReference type="VEuPathDB" id="VectorBase:ADAC008085"/>
<evidence type="ECO:0000256" key="4">
    <source>
        <dbReference type="ARBA" id="ARBA00022695"/>
    </source>
</evidence>
<dbReference type="InterPro" id="IPR043502">
    <property type="entry name" value="DNA/RNA_pol_sf"/>
</dbReference>
<dbReference type="CDD" id="cd09274">
    <property type="entry name" value="RNase_HI_RT_Ty3"/>
    <property type="match status" value="1"/>
</dbReference>
<dbReference type="SUPFAM" id="SSF57756">
    <property type="entry name" value="Retrovirus zinc finger-like domains"/>
    <property type="match status" value="1"/>
</dbReference>
<keyword evidence="3" id="KW-0808">Transferase</keyword>
<keyword evidence="8" id="KW-0378">Hydrolase</keyword>
<dbReference type="InterPro" id="IPR021109">
    <property type="entry name" value="Peptidase_aspartic_dom_sf"/>
</dbReference>
<keyword evidence="2" id="KW-0645">Protease</keyword>
<dbReference type="SUPFAM" id="SSF50630">
    <property type="entry name" value="Acid proteases"/>
    <property type="match status" value="1"/>
</dbReference>
<dbReference type="InterPro" id="IPR000477">
    <property type="entry name" value="RT_dom"/>
</dbReference>
<feature type="domain" description="CCHC-type" evidence="18">
    <location>
        <begin position="81"/>
        <end position="97"/>
    </location>
</feature>
<dbReference type="InterPro" id="IPR012337">
    <property type="entry name" value="RNaseH-like_sf"/>
</dbReference>
<dbReference type="InterPro" id="IPR050951">
    <property type="entry name" value="Retrovirus_Pol_polyprotein"/>
</dbReference>
<dbReference type="GO" id="GO:0003677">
    <property type="term" value="F:DNA binding"/>
    <property type="evidence" value="ECO:0007669"/>
    <property type="project" value="UniProtKB-KW"/>
</dbReference>